<accession>A0A2G5FHX1</accession>
<sequence length="219" mass="23616">MQTERTESSRNWPLHLGLLILAALWLGPLPAMSRTAFSLHMILHLGVVALAAPLLAIGLARSGLRLDRYARASWLSAAFIAELVVVWGWHLPAAHEAAALHAPLFVAQQASFLAVGLAIWLLGFARQTQQGLVLTLCGFFLTFAHMTMLGLVLIMAPRLIYPPELCLGAFGLQALDDQRLGGMLMAGWSALVYLGATLALVVRLLGDDERPGIEAGPPR</sequence>
<dbReference type="Pfam" id="PF09678">
    <property type="entry name" value="Caa3_CtaG"/>
    <property type="match status" value="1"/>
</dbReference>
<keyword evidence="2" id="KW-1003">Cell membrane</keyword>
<evidence type="ECO:0000313" key="8">
    <source>
        <dbReference type="Proteomes" id="UP000229504"/>
    </source>
</evidence>
<feature type="transmembrane region" description="Helical" evidence="6">
    <location>
        <begin position="37"/>
        <end position="60"/>
    </location>
</feature>
<reference evidence="8" key="1">
    <citation type="submission" date="2017-06" db="EMBL/GenBank/DDBJ databases">
        <authorList>
            <person name="Rastogi G."/>
            <person name="Vaishampayan P."/>
            <person name="Seuylemezian A."/>
        </authorList>
    </citation>
    <scope>NUCLEOTIDE SEQUENCE [LARGE SCALE GENOMIC DNA]</scope>
    <source>
        <strain evidence="8">PI11</strain>
    </source>
</reference>
<organism evidence="7 8">
    <name type="scientific">Pseudomonas sediminis</name>
    <dbReference type="NCBI Taxonomy" id="1691904"/>
    <lineage>
        <taxon>Bacteria</taxon>
        <taxon>Pseudomonadati</taxon>
        <taxon>Pseudomonadota</taxon>
        <taxon>Gammaproteobacteria</taxon>
        <taxon>Pseudomonadales</taxon>
        <taxon>Pseudomonadaceae</taxon>
        <taxon>Pseudomonas</taxon>
    </lineage>
</organism>
<protein>
    <submittedName>
        <fullName evidence="7">Cytochrome c oxidase caa3-type, assembly factor CtaG-like protein</fullName>
    </submittedName>
</protein>
<evidence type="ECO:0000256" key="6">
    <source>
        <dbReference type="SAM" id="Phobius"/>
    </source>
</evidence>
<feature type="transmembrane region" description="Helical" evidence="6">
    <location>
        <begin position="180"/>
        <end position="202"/>
    </location>
</feature>
<evidence type="ECO:0000256" key="3">
    <source>
        <dbReference type="ARBA" id="ARBA00022692"/>
    </source>
</evidence>
<comment type="caution">
    <text evidence="7">The sequence shown here is derived from an EMBL/GenBank/DDBJ whole genome shotgun (WGS) entry which is preliminary data.</text>
</comment>
<evidence type="ECO:0000256" key="5">
    <source>
        <dbReference type="ARBA" id="ARBA00023136"/>
    </source>
</evidence>
<feature type="transmembrane region" description="Helical" evidence="6">
    <location>
        <begin position="72"/>
        <end position="90"/>
    </location>
</feature>
<feature type="transmembrane region" description="Helical" evidence="6">
    <location>
        <begin position="132"/>
        <end position="160"/>
    </location>
</feature>
<proteinExistence type="predicted"/>
<feature type="transmembrane region" description="Helical" evidence="6">
    <location>
        <begin position="12"/>
        <end position="31"/>
    </location>
</feature>
<dbReference type="EMBL" id="NIQU01000006">
    <property type="protein sequence ID" value="PIA67588.1"/>
    <property type="molecule type" value="Genomic_DNA"/>
</dbReference>
<keyword evidence="3 6" id="KW-0812">Transmembrane</keyword>
<evidence type="ECO:0000256" key="1">
    <source>
        <dbReference type="ARBA" id="ARBA00004651"/>
    </source>
</evidence>
<dbReference type="InterPro" id="IPR019108">
    <property type="entry name" value="Caa3_assmbl_CtaG-rel"/>
</dbReference>
<dbReference type="RefSeq" id="WP_099525568.1">
    <property type="nucleotide sequence ID" value="NZ_NIQU01000006.1"/>
</dbReference>
<keyword evidence="5 6" id="KW-0472">Membrane</keyword>
<keyword evidence="4 6" id="KW-1133">Transmembrane helix</keyword>
<feature type="transmembrane region" description="Helical" evidence="6">
    <location>
        <begin position="102"/>
        <end position="125"/>
    </location>
</feature>
<name>A0A2G5FHX1_9PSED</name>
<evidence type="ECO:0000256" key="4">
    <source>
        <dbReference type="ARBA" id="ARBA00022989"/>
    </source>
</evidence>
<dbReference type="GO" id="GO:0005886">
    <property type="term" value="C:plasma membrane"/>
    <property type="evidence" value="ECO:0007669"/>
    <property type="project" value="UniProtKB-SubCell"/>
</dbReference>
<comment type="subcellular location">
    <subcellularLocation>
        <location evidence="1">Cell membrane</location>
        <topology evidence="1">Multi-pass membrane protein</topology>
    </subcellularLocation>
</comment>
<evidence type="ECO:0000256" key="2">
    <source>
        <dbReference type="ARBA" id="ARBA00022475"/>
    </source>
</evidence>
<dbReference type="AlphaFoldDB" id="A0A2G5FHX1"/>
<gene>
    <name evidence="7" type="ORF">CDO35_15320</name>
</gene>
<dbReference type="Proteomes" id="UP000229504">
    <property type="component" value="Unassembled WGS sequence"/>
</dbReference>
<evidence type="ECO:0000313" key="7">
    <source>
        <dbReference type="EMBL" id="PIA67588.1"/>
    </source>
</evidence>